<keyword evidence="10" id="KW-0812">Transmembrane</keyword>
<dbReference type="SUPFAM" id="SSF48264">
    <property type="entry name" value="Cytochrome P450"/>
    <property type="match status" value="1"/>
</dbReference>
<evidence type="ECO:0000256" key="10">
    <source>
        <dbReference type="SAM" id="Phobius"/>
    </source>
</evidence>
<comment type="similarity">
    <text evidence="2 9">Belongs to the cytochrome P450 family.</text>
</comment>
<keyword evidence="6 8" id="KW-0408">Iron</keyword>
<keyword evidence="3 8" id="KW-0349">Heme</keyword>
<dbReference type="PROSITE" id="PS00086">
    <property type="entry name" value="CYTOCHROME_P450"/>
    <property type="match status" value="1"/>
</dbReference>
<dbReference type="CDD" id="cd11061">
    <property type="entry name" value="CYP67-like"/>
    <property type="match status" value="1"/>
</dbReference>
<dbReference type="Pfam" id="PF00067">
    <property type="entry name" value="p450"/>
    <property type="match status" value="1"/>
</dbReference>
<organism evidence="11 12">
    <name type="scientific">Pseudomassariella vexata</name>
    <dbReference type="NCBI Taxonomy" id="1141098"/>
    <lineage>
        <taxon>Eukaryota</taxon>
        <taxon>Fungi</taxon>
        <taxon>Dikarya</taxon>
        <taxon>Ascomycota</taxon>
        <taxon>Pezizomycotina</taxon>
        <taxon>Sordariomycetes</taxon>
        <taxon>Xylariomycetidae</taxon>
        <taxon>Amphisphaeriales</taxon>
        <taxon>Pseudomassariaceae</taxon>
        <taxon>Pseudomassariella</taxon>
    </lineage>
</organism>
<evidence type="ECO:0000256" key="3">
    <source>
        <dbReference type="ARBA" id="ARBA00022617"/>
    </source>
</evidence>
<evidence type="ECO:0000256" key="2">
    <source>
        <dbReference type="ARBA" id="ARBA00010617"/>
    </source>
</evidence>
<evidence type="ECO:0000256" key="1">
    <source>
        <dbReference type="ARBA" id="ARBA00001971"/>
    </source>
</evidence>
<evidence type="ECO:0000256" key="6">
    <source>
        <dbReference type="ARBA" id="ARBA00023004"/>
    </source>
</evidence>
<dbReference type="InterPro" id="IPR050121">
    <property type="entry name" value="Cytochrome_P450_monoxygenase"/>
</dbReference>
<dbReference type="AlphaFoldDB" id="A0A1Y2DLN5"/>
<keyword evidence="12" id="KW-1185">Reference proteome</keyword>
<dbReference type="RefSeq" id="XP_040712555.1">
    <property type="nucleotide sequence ID" value="XM_040865454.1"/>
</dbReference>
<dbReference type="GO" id="GO:0016705">
    <property type="term" value="F:oxidoreductase activity, acting on paired donors, with incorporation or reduction of molecular oxygen"/>
    <property type="evidence" value="ECO:0007669"/>
    <property type="project" value="InterPro"/>
</dbReference>
<evidence type="ECO:0000256" key="9">
    <source>
        <dbReference type="RuleBase" id="RU000461"/>
    </source>
</evidence>
<proteinExistence type="inferred from homology"/>
<dbReference type="GO" id="GO:0020037">
    <property type="term" value="F:heme binding"/>
    <property type="evidence" value="ECO:0007669"/>
    <property type="project" value="InterPro"/>
</dbReference>
<dbReference type="OrthoDB" id="1470350at2759"/>
<dbReference type="GO" id="GO:0004497">
    <property type="term" value="F:monooxygenase activity"/>
    <property type="evidence" value="ECO:0007669"/>
    <property type="project" value="UniProtKB-KW"/>
</dbReference>
<feature type="binding site" description="axial binding residue" evidence="8">
    <location>
        <position position="447"/>
    </location>
    <ligand>
        <name>heme</name>
        <dbReference type="ChEBI" id="CHEBI:30413"/>
    </ligand>
    <ligandPart>
        <name>Fe</name>
        <dbReference type="ChEBI" id="CHEBI:18248"/>
    </ligandPart>
</feature>
<keyword evidence="10" id="KW-1133">Transmembrane helix</keyword>
<gene>
    <name evidence="11" type="ORF">BCR38DRAFT_54063</name>
</gene>
<sequence>MFGPGVINEKVHPSTYLSSQDVIMVVLAGATTLLIYWISYCVFFHPLARYPGPLLAKFTNLYGAYHAWKGDIHIDILRCHCKFGVYVRYAPNRILINSPQALHDIYGHGAHVRKFDGYKILSSHALNTLTLSNKVQHARRRRVISQAFSESSLRMFESLIVSKLDNFCQIIRGTSLEGEWTVSQDMAENFNRLSFDLMTALSFNLDYRTMEDPRHRPVMQAIECSNIRLSVLWQAPALSLCRLDRMLMRDSSKAAQTFVVFLRDLLKSRLRQDESNNRDIFSFLQKCEDPETGDKLSIKELSAETATFIVAGSDTSSTAMAALIHYLAGSARSYDRVTEEVRSTFASLDEIRLGKKINSCVFLRACLDEALRLSPPGGGPLWRLVENDGTTIGDTFFPGGCEVGAGVYAMQNSPDNWENPTSFRPERWLEKGVNRPYFPFNIGPRSCVGKPLAVAQILLTIARLCWEFDFRRADAGVPVGMRDDEEPSQYVLKDHITGQKTGPLLCFCPRF</sequence>
<evidence type="ECO:0000313" key="11">
    <source>
        <dbReference type="EMBL" id="ORY60121.1"/>
    </source>
</evidence>
<keyword evidence="5 9" id="KW-0560">Oxidoreductase</keyword>
<name>A0A1Y2DLN5_9PEZI</name>
<dbReference type="GO" id="GO:0005506">
    <property type="term" value="F:iron ion binding"/>
    <property type="evidence" value="ECO:0007669"/>
    <property type="project" value="InterPro"/>
</dbReference>
<keyword evidence="4 8" id="KW-0479">Metal-binding</keyword>
<dbReference type="Gene3D" id="1.10.630.10">
    <property type="entry name" value="Cytochrome P450"/>
    <property type="match status" value="1"/>
</dbReference>
<dbReference type="InterPro" id="IPR017972">
    <property type="entry name" value="Cyt_P450_CS"/>
</dbReference>
<feature type="transmembrane region" description="Helical" evidence="10">
    <location>
        <begin position="22"/>
        <end position="43"/>
    </location>
</feature>
<evidence type="ECO:0000313" key="12">
    <source>
        <dbReference type="Proteomes" id="UP000193689"/>
    </source>
</evidence>
<dbReference type="Proteomes" id="UP000193689">
    <property type="component" value="Unassembled WGS sequence"/>
</dbReference>
<dbReference type="PRINTS" id="PR00385">
    <property type="entry name" value="P450"/>
</dbReference>
<comment type="caution">
    <text evidence="11">The sequence shown here is derived from an EMBL/GenBank/DDBJ whole genome shotgun (WGS) entry which is preliminary data.</text>
</comment>
<dbReference type="PRINTS" id="PR00463">
    <property type="entry name" value="EP450I"/>
</dbReference>
<dbReference type="GeneID" id="63781666"/>
<evidence type="ECO:0000256" key="8">
    <source>
        <dbReference type="PIRSR" id="PIRSR602401-1"/>
    </source>
</evidence>
<dbReference type="EMBL" id="MCFJ01000012">
    <property type="protein sequence ID" value="ORY60121.1"/>
    <property type="molecule type" value="Genomic_DNA"/>
</dbReference>
<dbReference type="InterPro" id="IPR036396">
    <property type="entry name" value="Cyt_P450_sf"/>
</dbReference>
<dbReference type="PANTHER" id="PTHR24305:SF237">
    <property type="entry name" value="CYTOCHROME P450 MONOOXYGENASE ATNE-RELATED"/>
    <property type="match status" value="1"/>
</dbReference>
<dbReference type="InterPro" id="IPR001128">
    <property type="entry name" value="Cyt_P450"/>
</dbReference>
<dbReference type="InParanoid" id="A0A1Y2DLN5"/>
<protein>
    <submittedName>
        <fullName evidence="11">Cytochrome P450</fullName>
    </submittedName>
</protein>
<evidence type="ECO:0000256" key="7">
    <source>
        <dbReference type="ARBA" id="ARBA00023033"/>
    </source>
</evidence>
<keyword evidence="10" id="KW-0472">Membrane</keyword>
<dbReference type="InterPro" id="IPR002401">
    <property type="entry name" value="Cyt_P450_E_grp-I"/>
</dbReference>
<keyword evidence="7 9" id="KW-0503">Monooxygenase</keyword>
<reference evidence="11 12" key="1">
    <citation type="submission" date="2016-07" db="EMBL/GenBank/DDBJ databases">
        <title>Pervasive Adenine N6-methylation of Active Genes in Fungi.</title>
        <authorList>
            <consortium name="DOE Joint Genome Institute"/>
            <person name="Mondo S.J."/>
            <person name="Dannebaum R.O."/>
            <person name="Kuo R.C."/>
            <person name="Labutti K."/>
            <person name="Haridas S."/>
            <person name="Kuo A."/>
            <person name="Salamov A."/>
            <person name="Ahrendt S.R."/>
            <person name="Lipzen A."/>
            <person name="Sullivan W."/>
            <person name="Andreopoulos W.B."/>
            <person name="Clum A."/>
            <person name="Lindquist E."/>
            <person name="Daum C."/>
            <person name="Ramamoorthy G.K."/>
            <person name="Gryganskyi A."/>
            <person name="Culley D."/>
            <person name="Magnuson J.K."/>
            <person name="James T.Y."/>
            <person name="O'Malley M.A."/>
            <person name="Stajich J.E."/>
            <person name="Spatafora J.W."/>
            <person name="Visel A."/>
            <person name="Grigoriev I.V."/>
        </authorList>
    </citation>
    <scope>NUCLEOTIDE SEQUENCE [LARGE SCALE GENOMIC DNA]</scope>
    <source>
        <strain evidence="11 12">CBS 129021</strain>
    </source>
</reference>
<dbReference type="STRING" id="1141098.A0A1Y2DLN5"/>
<evidence type="ECO:0000256" key="4">
    <source>
        <dbReference type="ARBA" id="ARBA00022723"/>
    </source>
</evidence>
<comment type="cofactor">
    <cofactor evidence="1 8">
        <name>heme</name>
        <dbReference type="ChEBI" id="CHEBI:30413"/>
    </cofactor>
</comment>
<accession>A0A1Y2DLN5</accession>
<dbReference type="PANTHER" id="PTHR24305">
    <property type="entry name" value="CYTOCHROME P450"/>
    <property type="match status" value="1"/>
</dbReference>
<evidence type="ECO:0000256" key="5">
    <source>
        <dbReference type="ARBA" id="ARBA00023002"/>
    </source>
</evidence>